<comment type="similarity">
    <text evidence="1">Belongs to the iron/ascorbate-dependent oxidoreductase family.</text>
</comment>
<dbReference type="Proteomes" id="UP001286456">
    <property type="component" value="Unassembled WGS sequence"/>
</dbReference>
<reference evidence="4" key="1">
    <citation type="journal article" date="2023" name="Mol. Phylogenet. Evol.">
        <title>Genome-scale phylogeny and comparative genomics of the fungal order Sordariales.</title>
        <authorList>
            <person name="Hensen N."/>
            <person name="Bonometti L."/>
            <person name="Westerberg I."/>
            <person name="Brannstrom I.O."/>
            <person name="Guillou S."/>
            <person name="Cros-Aarteil S."/>
            <person name="Calhoun S."/>
            <person name="Haridas S."/>
            <person name="Kuo A."/>
            <person name="Mondo S."/>
            <person name="Pangilinan J."/>
            <person name="Riley R."/>
            <person name="LaButti K."/>
            <person name="Andreopoulos B."/>
            <person name="Lipzen A."/>
            <person name="Chen C."/>
            <person name="Yan M."/>
            <person name="Daum C."/>
            <person name="Ng V."/>
            <person name="Clum A."/>
            <person name="Steindorff A."/>
            <person name="Ohm R.A."/>
            <person name="Martin F."/>
            <person name="Silar P."/>
            <person name="Natvig D.O."/>
            <person name="Lalanne C."/>
            <person name="Gautier V."/>
            <person name="Ament-Velasquez S.L."/>
            <person name="Kruys A."/>
            <person name="Hutchinson M.I."/>
            <person name="Powell A.J."/>
            <person name="Barry K."/>
            <person name="Miller A.N."/>
            <person name="Grigoriev I.V."/>
            <person name="Debuchy R."/>
            <person name="Gladieux P."/>
            <person name="Hiltunen Thoren M."/>
            <person name="Johannesson H."/>
        </authorList>
    </citation>
    <scope>NUCLEOTIDE SEQUENCE</scope>
    <source>
        <strain evidence="4">SMH4131-1</strain>
    </source>
</reference>
<feature type="domain" description="Non-haem dioxygenase N-terminal" evidence="3">
    <location>
        <begin position="58"/>
        <end position="152"/>
    </location>
</feature>
<dbReference type="SUPFAM" id="SSF51197">
    <property type="entry name" value="Clavaminate synthase-like"/>
    <property type="match status" value="1"/>
</dbReference>
<evidence type="ECO:0000259" key="2">
    <source>
        <dbReference type="Pfam" id="PF03171"/>
    </source>
</evidence>
<feature type="domain" description="Isopenicillin N synthase-like Fe(2+) 2OG dioxygenase" evidence="2">
    <location>
        <begin position="237"/>
        <end position="310"/>
    </location>
</feature>
<evidence type="ECO:0000313" key="5">
    <source>
        <dbReference type="Proteomes" id="UP001286456"/>
    </source>
</evidence>
<keyword evidence="5" id="KW-1185">Reference proteome</keyword>
<accession>A0AAE0J610</accession>
<evidence type="ECO:0000259" key="3">
    <source>
        <dbReference type="Pfam" id="PF14226"/>
    </source>
</evidence>
<dbReference type="InterPro" id="IPR027443">
    <property type="entry name" value="IPNS-like_sf"/>
</dbReference>
<dbReference type="InterPro" id="IPR026992">
    <property type="entry name" value="DIOX_N"/>
</dbReference>
<dbReference type="Gene3D" id="2.60.120.330">
    <property type="entry name" value="B-lactam Antibiotic, Isopenicillin N Synthase, Chain"/>
    <property type="match status" value="1"/>
</dbReference>
<dbReference type="PRINTS" id="PR00682">
    <property type="entry name" value="IPNSYNTHASE"/>
</dbReference>
<dbReference type="InterPro" id="IPR050231">
    <property type="entry name" value="Iron_ascorbate_oxido_reductase"/>
</dbReference>
<dbReference type="FunFam" id="2.60.120.330:FF:000040">
    <property type="entry name" value="Chromosome 21, whole genome shotgun sequence"/>
    <property type="match status" value="1"/>
</dbReference>
<protein>
    <submittedName>
        <fullName evidence="4">Gibberellin 2-oxidase</fullName>
    </submittedName>
</protein>
<proteinExistence type="inferred from homology"/>
<dbReference type="EMBL" id="JAUEPO010000001">
    <property type="protein sequence ID" value="KAK3337586.1"/>
    <property type="molecule type" value="Genomic_DNA"/>
</dbReference>
<comment type="caution">
    <text evidence="4">The sequence shown here is derived from an EMBL/GenBank/DDBJ whole genome shotgun (WGS) entry which is preliminary data.</text>
</comment>
<dbReference type="Pfam" id="PF14226">
    <property type="entry name" value="DIOX_N"/>
    <property type="match status" value="1"/>
</dbReference>
<evidence type="ECO:0000256" key="1">
    <source>
        <dbReference type="ARBA" id="ARBA00008056"/>
    </source>
</evidence>
<dbReference type="AlphaFoldDB" id="A0AAE0J610"/>
<reference evidence="4" key="2">
    <citation type="submission" date="2023-06" db="EMBL/GenBank/DDBJ databases">
        <authorList>
            <consortium name="Lawrence Berkeley National Laboratory"/>
            <person name="Haridas S."/>
            <person name="Hensen N."/>
            <person name="Bonometti L."/>
            <person name="Westerberg I."/>
            <person name="Brannstrom I.O."/>
            <person name="Guillou S."/>
            <person name="Cros-Aarteil S."/>
            <person name="Calhoun S."/>
            <person name="Kuo A."/>
            <person name="Mondo S."/>
            <person name="Pangilinan J."/>
            <person name="Riley R."/>
            <person name="Labutti K."/>
            <person name="Andreopoulos B."/>
            <person name="Lipzen A."/>
            <person name="Chen C."/>
            <person name="Yanf M."/>
            <person name="Daum C."/>
            <person name="Ng V."/>
            <person name="Clum A."/>
            <person name="Steindorff A."/>
            <person name="Ohm R."/>
            <person name="Martin F."/>
            <person name="Silar P."/>
            <person name="Natvig D."/>
            <person name="Lalanne C."/>
            <person name="Gautier V."/>
            <person name="Ament-Velasquez S.L."/>
            <person name="Kruys A."/>
            <person name="Hutchinson M.I."/>
            <person name="Powell A.J."/>
            <person name="Barry K."/>
            <person name="Miller A.N."/>
            <person name="Grigoriev I.V."/>
            <person name="Debuchy R."/>
            <person name="Gladieux P."/>
            <person name="Thoren M.H."/>
            <person name="Johannesson H."/>
        </authorList>
    </citation>
    <scope>NUCLEOTIDE SEQUENCE</scope>
    <source>
        <strain evidence="4">SMH4131-1</strain>
    </source>
</reference>
<dbReference type="PANTHER" id="PTHR47990">
    <property type="entry name" value="2-OXOGLUTARATE (2OG) AND FE(II)-DEPENDENT OXYGENASE SUPERFAMILY PROTEIN-RELATED"/>
    <property type="match status" value="1"/>
</dbReference>
<dbReference type="InterPro" id="IPR044861">
    <property type="entry name" value="IPNS-like_FE2OG_OXY"/>
</dbReference>
<name>A0AAE0J610_9PEZI</name>
<dbReference type="Pfam" id="PF03171">
    <property type="entry name" value="2OG-FeII_Oxy"/>
    <property type="match status" value="1"/>
</dbReference>
<evidence type="ECO:0000313" key="4">
    <source>
        <dbReference type="EMBL" id="KAK3337586.1"/>
    </source>
</evidence>
<sequence length="392" mass="45032">MSTAITMATTTTTTTTTLAQPLVPAEDPHKYDYSNLEPYVHPPETKEKNLPWAELVTLDLEDYDRPGGKERLAKQLEHAVHHVGFFYVKNYGLTDEQVNQQFTLAKHFFELPVSEKEKLEIDYAAADYNGWRRAGRTEHDNVEIYNFAKFTKDFEGKYDHPDLLKAHLDDIAVFQRALHSNVVIPLLRLFAIVLQLPDEDYLVKQHTFEKKSEDHFRYMIYHPRTEEEWAAGDYGKKNGHTDLGTVTLLFRQPVAGLQILGEDGNWTWVSAQPGTITVNLADTISHLTGGWLKSSVHRVVAPPEDQRRYKRTGLLYFARPHNDTVLKPITDSPVLQKAGVQPRFESEVTMEQWVKAKQTLQLNPEIAKKRWEESGDGTVEVLAGFRDRKYKE</sequence>
<gene>
    <name evidence="4" type="ORF">B0T19DRAFT_379866</name>
</gene>
<organism evidence="4 5">
    <name type="scientific">Cercophora scortea</name>
    <dbReference type="NCBI Taxonomy" id="314031"/>
    <lineage>
        <taxon>Eukaryota</taxon>
        <taxon>Fungi</taxon>
        <taxon>Dikarya</taxon>
        <taxon>Ascomycota</taxon>
        <taxon>Pezizomycotina</taxon>
        <taxon>Sordariomycetes</taxon>
        <taxon>Sordariomycetidae</taxon>
        <taxon>Sordariales</taxon>
        <taxon>Lasiosphaeriaceae</taxon>
        <taxon>Cercophora</taxon>
    </lineage>
</organism>